<evidence type="ECO:0000313" key="2">
    <source>
        <dbReference type="Proteomes" id="UP001607302"/>
    </source>
</evidence>
<accession>A0ABD2BAM4</accession>
<protein>
    <submittedName>
        <fullName evidence="1">Uncharacterized protein</fullName>
    </submittedName>
</protein>
<proteinExistence type="predicted"/>
<keyword evidence="2" id="KW-1185">Reference proteome</keyword>
<organism evidence="1 2">
    <name type="scientific">Vespula squamosa</name>
    <name type="common">Southern yellow jacket</name>
    <name type="synonym">Wasp</name>
    <dbReference type="NCBI Taxonomy" id="30214"/>
    <lineage>
        <taxon>Eukaryota</taxon>
        <taxon>Metazoa</taxon>
        <taxon>Ecdysozoa</taxon>
        <taxon>Arthropoda</taxon>
        <taxon>Hexapoda</taxon>
        <taxon>Insecta</taxon>
        <taxon>Pterygota</taxon>
        <taxon>Neoptera</taxon>
        <taxon>Endopterygota</taxon>
        <taxon>Hymenoptera</taxon>
        <taxon>Apocrita</taxon>
        <taxon>Aculeata</taxon>
        <taxon>Vespoidea</taxon>
        <taxon>Vespidae</taxon>
        <taxon>Vespinae</taxon>
        <taxon>Vespula</taxon>
    </lineage>
</organism>
<gene>
    <name evidence="1" type="ORF">V1478_005529</name>
</gene>
<dbReference type="Proteomes" id="UP001607302">
    <property type="component" value="Unassembled WGS sequence"/>
</dbReference>
<name>A0ABD2BAM4_VESSQ</name>
<dbReference type="EMBL" id="JAUDFV010000111">
    <property type="protein sequence ID" value="KAL2729782.1"/>
    <property type="molecule type" value="Genomic_DNA"/>
</dbReference>
<sequence>MRYSQHDVSENT</sequence>
<comment type="caution">
    <text evidence="1">The sequence shown here is derived from an EMBL/GenBank/DDBJ whole genome shotgun (WGS) entry which is preliminary data.</text>
</comment>
<reference evidence="1 2" key="1">
    <citation type="journal article" date="2024" name="Ann. Entomol. Soc. Am.">
        <title>Genomic analyses of the southern and eastern yellowjacket wasps (Hymenoptera: Vespidae) reveal evolutionary signatures of social life.</title>
        <authorList>
            <person name="Catto M.A."/>
            <person name="Caine P.B."/>
            <person name="Orr S.E."/>
            <person name="Hunt B.G."/>
            <person name="Goodisman M.A.D."/>
        </authorList>
    </citation>
    <scope>NUCLEOTIDE SEQUENCE [LARGE SCALE GENOMIC DNA]</scope>
    <source>
        <strain evidence="1">233</strain>
        <tissue evidence="1">Head and thorax</tissue>
    </source>
</reference>
<feature type="non-terminal residue" evidence="1">
    <location>
        <position position="12"/>
    </location>
</feature>
<evidence type="ECO:0000313" key="1">
    <source>
        <dbReference type="EMBL" id="KAL2729782.1"/>
    </source>
</evidence>